<dbReference type="InterPro" id="IPR050683">
    <property type="entry name" value="Bact_Polysacc_Export_ATP-bd"/>
</dbReference>
<gene>
    <name evidence="6" type="ORF">KQ910_12285</name>
</gene>
<dbReference type="EMBL" id="JAHOPB010000001">
    <property type="protein sequence ID" value="MBU8874543.1"/>
    <property type="molecule type" value="Genomic_DNA"/>
</dbReference>
<keyword evidence="7" id="KW-1185">Reference proteome</keyword>
<protein>
    <submittedName>
        <fullName evidence="6">ABC transporter ATP-binding protein</fullName>
    </submittedName>
</protein>
<dbReference type="RefSeq" id="WP_216960262.1">
    <property type="nucleotide sequence ID" value="NZ_JAHOPB010000001.1"/>
</dbReference>
<sequence length="219" mass="24239">MIRLEGVSKSYAVPGGRHVILDDVSFELPPLSRIGIFGVNGAGKSALLRLIAGSEMPDRGRIVREGRISFPVGFTGTFHPHLSARENVAFLARIYGMNHGEVSAWIEEFAELDRYFDMPVGTYSSGMFARIAVATSFAFDFDLYLVDEVIEVGDAAFRRKCAAAFGERMHAASLILVSQHVETIRQYCNLGAVLHRGRLSDFTTIDEALETYERSLRAT</sequence>
<evidence type="ECO:0000259" key="5">
    <source>
        <dbReference type="PROSITE" id="PS50893"/>
    </source>
</evidence>
<keyword evidence="3" id="KW-0547">Nucleotide-binding</keyword>
<keyword evidence="2" id="KW-0813">Transport</keyword>
<comment type="similarity">
    <text evidence="1">Belongs to the ABC transporter superfamily.</text>
</comment>
<name>A0ABS6IJS8_9HYPH</name>
<proteinExistence type="inferred from homology"/>
<dbReference type="Pfam" id="PF00005">
    <property type="entry name" value="ABC_tran"/>
    <property type="match status" value="1"/>
</dbReference>
<dbReference type="GO" id="GO:0005524">
    <property type="term" value="F:ATP binding"/>
    <property type="evidence" value="ECO:0007669"/>
    <property type="project" value="UniProtKB-KW"/>
</dbReference>
<dbReference type="PANTHER" id="PTHR46743">
    <property type="entry name" value="TEICHOIC ACIDS EXPORT ATP-BINDING PROTEIN TAGH"/>
    <property type="match status" value="1"/>
</dbReference>
<dbReference type="InterPro" id="IPR017871">
    <property type="entry name" value="ABC_transporter-like_CS"/>
</dbReference>
<accession>A0ABS6IJS8</accession>
<dbReference type="InterPro" id="IPR015860">
    <property type="entry name" value="ABC_transpr_TagH-like"/>
</dbReference>
<reference evidence="6 7" key="1">
    <citation type="submission" date="2021-06" db="EMBL/GenBank/DDBJ databases">
        <authorList>
            <person name="Lee D.H."/>
        </authorList>
    </citation>
    <scope>NUCLEOTIDE SEQUENCE [LARGE SCALE GENOMIC DNA]</scope>
    <source>
        <strain evidence="6 7">MMS21-HV4-11</strain>
    </source>
</reference>
<evidence type="ECO:0000256" key="4">
    <source>
        <dbReference type="ARBA" id="ARBA00022840"/>
    </source>
</evidence>
<dbReference type="InterPro" id="IPR003439">
    <property type="entry name" value="ABC_transporter-like_ATP-bd"/>
</dbReference>
<feature type="domain" description="ABC transporter" evidence="5">
    <location>
        <begin position="2"/>
        <end position="218"/>
    </location>
</feature>
<evidence type="ECO:0000256" key="1">
    <source>
        <dbReference type="ARBA" id="ARBA00005417"/>
    </source>
</evidence>
<dbReference type="PROSITE" id="PS00211">
    <property type="entry name" value="ABC_TRANSPORTER_1"/>
    <property type="match status" value="1"/>
</dbReference>
<organism evidence="6 7">
    <name type="scientific">Reyranella humidisoli</name>
    <dbReference type="NCBI Taxonomy" id="2849149"/>
    <lineage>
        <taxon>Bacteria</taxon>
        <taxon>Pseudomonadati</taxon>
        <taxon>Pseudomonadota</taxon>
        <taxon>Alphaproteobacteria</taxon>
        <taxon>Hyphomicrobiales</taxon>
        <taxon>Reyranellaceae</taxon>
        <taxon>Reyranella</taxon>
    </lineage>
</organism>
<dbReference type="PROSITE" id="PS50893">
    <property type="entry name" value="ABC_TRANSPORTER_2"/>
    <property type="match status" value="1"/>
</dbReference>
<comment type="caution">
    <text evidence="6">The sequence shown here is derived from an EMBL/GenBank/DDBJ whole genome shotgun (WGS) entry which is preliminary data.</text>
</comment>
<dbReference type="Proteomes" id="UP000727907">
    <property type="component" value="Unassembled WGS sequence"/>
</dbReference>
<keyword evidence="4 6" id="KW-0067">ATP-binding</keyword>
<dbReference type="PANTHER" id="PTHR46743:SF2">
    <property type="entry name" value="TEICHOIC ACIDS EXPORT ATP-BINDING PROTEIN TAGH"/>
    <property type="match status" value="1"/>
</dbReference>
<evidence type="ECO:0000256" key="2">
    <source>
        <dbReference type="ARBA" id="ARBA00022448"/>
    </source>
</evidence>
<evidence type="ECO:0000313" key="7">
    <source>
        <dbReference type="Proteomes" id="UP000727907"/>
    </source>
</evidence>
<dbReference type="CDD" id="cd03220">
    <property type="entry name" value="ABC_KpsT_Wzt"/>
    <property type="match status" value="1"/>
</dbReference>
<evidence type="ECO:0000313" key="6">
    <source>
        <dbReference type="EMBL" id="MBU8874543.1"/>
    </source>
</evidence>
<evidence type="ECO:0000256" key="3">
    <source>
        <dbReference type="ARBA" id="ARBA00022741"/>
    </source>
</evidence>